<evidence type="ECO:0000256" key="4">
    <source>
        <dbReference type="SAM" id="MobiDB-lite"/>
    </source>
</evidence>
<dbReference type="EMBL" id="JBFOLK010000014">
    <property type="protein sequence ID" value="KAL2461441.1"/>
    <property type="molecule type" value="Genomic_DNA"/>
</dbReference>
<protein>
    <recommendedName>
        <fullName evidence="3">Protein TILLER ANGLE CONTROL 1</fullName>
    </recommendedName>
</protein>
<feature type="compositionally biased region" description="Acidic residues" evidence="4">
    <location>
        <begin position="73"/>
        <end position="100"/>
    </location>
</feature>
<evidence type="ECO:0000256" key="2">
    <source>
        <dbReference type="ARBA" id="ARBA00025796"/>
    </source>
</evidence>
<gene>
    <name evidence="5" type="ORF">Adt_44861</name>
</gene>
<evidence type="ECO:0000313" key="5">
    <source>
        <dbReference type="EMBL" id="KAL2461441.1"/>
    </source>
</evidence>
<evidence type="ECO:0000256" key="3">
    <source>
        <dbReference type="ARBA" id="ARBA00026138"/>
    </source>
</evidence>
<accession>A0ABD1PFR9</accession>
<organism evidence="5 6">
    <name type="scientific">Abeliophyllum distichum</name>
    <dbReference type="NCBI Taxonomy" id="126358"/>
    <lineage>
        <taxon>Eukaryota</taxon>
        <taxon>Viridiplantae</taxon>
        <taxon>Streptophyta</taxon>
        <taxon>Embryophyta</taxon>
        <taxon>Tracheophyta</taxon>
        <taxon>Spermatophyta</taxon>
        <taxon>Magnoliopsida</taxon>
        <taxon>eudicotyledons</taxon>
        <taxon>Gunneridae</taxon>
        <taxon>Pentapetalae</taxon>
        <taxon>asterids</taxon>
        <taxon>lamiids</taxon>
        <taxon>Lamiales</taxon>
        <taxon>Oleaceae</taxon>
        <taxon>Forsythieae</taxon>
        <taxon>Abeliophyllum</taxon>
    </lineage>
</organism>
<keyword evidence="6" id="KW-1185">Reference proteome</keyword>
<comment type="similarity">
    <text evidence="2">Belongs to the TAC family.</text>
</comment>
<reference evidence="6" key="1">
    <citation type="submission" date="2024-07" db="EMBL/GenBank/DDBJ databases">
        <title>Two chromosome-level genome assemblies of Korean endemic species Abeliophyllum distichum and Forsythia ovata (Oleaceae).</title>
        <authorList>
            <person name="Jang H."/>
        </authorList>
    </citation>
    <scope>NUCLEOTIDE SEQUENCE [LARGE SCALE GENOMIC DNA]</scope>
</reference>
<feature type="region of interest" description="Disordered" evidence="4">
    <location>
        <begin position="69"/>
        <end position="103"/>
    </location>
</feature>
<dbReference type="PANTHER" id="PTHR38366">
    <property type="entry name" value="NAD-DEPENDENT PROTEIN DEACETYLASE HST1-LIKE PROTEIN"/>
    <property type="match status" value="1"/>
</dbReference>
<evidence type="ECO:0000313" key="6">
    <source>
        <dbReference type="Proteomes" id="UP001604336"/>
    </source>
</evidence>
<evidence type="ECO:0000256" key="1">
    <source>
        <dbReference type="ARBA" id="ARBA00022604"/>
    </source>
</evidence>
<dbReference type="PANTHER" id="PTHR38366:SF1">
    <property type="entry name" value="PROTEIN TILLER ANGLE CONTROL 1"/>
    <property type="match status" value="1"/>
</dbReference>
<comment type="caution">
    <text evidence="5">The sequence shown here is derived from an EMBL/GenBank/DDBJ whole genome shotgun (WGS) entry which is preliminary data.</text>
</comment>
<dbReference type="Proteomes" id="UP001604336">
    <property type="component" value="Unassembled WGS sequence"/>
</dbReference>
<dbReference type="AlphaFoldDB" id="A0ABD1PFR9"/>
<sequence>MKIFNWVHRKLNYKDGIGGNENKNAKDTDKHILLEDIALSDMLDGWKGGVLTIGTFGFDPIKIEEKEYVYREEDVEEEEEEEDEIDATDESEEEEEDQDQESNPLMHAAYANEFEGSASDNAAKDTINGSIDSDCDIKNVKKERITLADLFSADSDEPKKHKKIKGKMIDPEFNKKSSAPEANYKRGLSFAKKLVPRVGEDSRPIKKLHQLMTKMLKRKIHPDIGTKINKDYHQSIKPKVAFEDRKIYESISLLQSQDAIM</sequence>
<keyword evidence="1" id="KW-0341">Growth regulation</keyword>
<proteinExistence type="inferred from homology"/>
<dbReference type="InterPro" id="IPR044989">
    <property type="entry name" value="TAC1"/>
</dbReference>
<name>A0ABD1PFR9_9LAMI</name>